<protein>
    <submittedName>
        <fullName evidence="1">Uncharacterized protein</fullName>
    </submittedName>
</protein>
<evidence type="ECO:0000313" key="2">
    <source>
        <dbReference type="Proteomes" id="UP001162501"/>
    </source>
</evidence>
<dbReference type="EMBL" id="OX596090">
    <property type="protein sequence ID" value="CAI9711330.1"/>
    <property type="molecule type" value="Genomic_DNA"/>
</dbReference>
<sequence>MGRPVLLLWLLLFQTILQEADKQSGPLCPHMLHSYRDEKQTPSPLGALRPLPTCSWGGGGASEVIPAKYWGEVKGGSKLKRESPTLSRRGTAWGGAGHSAPE</sequence>
<reference evidence="1" key="1">
    <citation type="submission" date="2023-05" db="EMBL/GenBank/DDBJ databases">
        <authorList>
            <consortium name="ELIXIR-Norway"/>
        </authorList>
    </citation>
    <scope>NUCLEOTIDE SEQUENCE</scope>
</reference>
<dbReference type="Proteomes" id="UP001162501">
    <property type="component" value="Chromosome 6"/>
</dbReference>
<accession>A0ACB0FEA2</accession>
<proteinExistence type="predicted"/>
<gene>
    <name evidence="1" type="ORF">MRATA1EN3_LOCUS22543</name>
</gene>
<name>A0ACB0FEA2_RANTA</name>
<organism evidence="1 2">
    <name type="scientific">Rangifer tarandus platyrhynchus</name>
    <name type="common">Svalbard reindeer</name>
    <dbReference type="NCBI Taxonomy" id="3082113"/>
    <lineage>
        <taxon>Eukaryota</taxon>
        <taxon>Metazoa</taxon>
        <taxon>Chordata</taxon>
        <taxon>Craniata</taxon>
        <taxon>Vertebrata</taxon>
        <taxon>Euteleostomi</taxon>
        <taxon>Mammalia</taxon>
        <taxon>Eutheria</taxon>
        <taxon>Laurasiatheria</taxon>
        <taxon>Artiodactyla</taxon>
        <taxon>Ruminantia</taxon>
        <taxon>Pecora</taxon>
        <taxon>Cervidae</taxon>
        <taxon>Odocoileinae</taxon>
        <taxon>Rangifer</taxon>
    </lineage>
</organism>
<evidence type="ECO:0000313" key="1">
    <source>
        <dbReference type="EMBL" id="CAI9711330.1"/>
    </source>
</evidence>